<keyword evidence="1" id="KW-0479">Metal-binding</keyword>
<feature type="compositionally biased region" description="Polar residues" evidence="2">
    <location>
        <begin position="161"/>
        <end position="170"/>
    </location>
</feature>
<gene>
    <name evidence="4" type="ORF">ASIM_LOCUS11894</name>
</gene>
<protein>
    <submittedName>
        <fullName evidence="6">C2H2-type domain-containing protein</fullName>
    </submittedName>
</protein>
<dbReference type="PANTHER" id="PTHR15021:SF0">
    <property type="entry name" value="DISCO-RELATED, ISOFORM A-RELATED"/>
    <property type="match status" value="1"/>
</dbReference>
<feature type="region of interest" description="Disordered" evidence="2">
    <location>
        <begin position="440"/>
        <end position="477"/>
    </location>
</feature>
<organism evidence="6">
    <name type="scientific">Anisakis simplex</name>
    <name type="common">Herring worm</name>
    <dbReference type="NCBI Taxonomy" id="6269"/>
    <lineage>
        <taxon>Eukaryota</taxon>
        <taxon>Metazoa</taxon>
        <taxon>Ecdysozoa</taxon>
        <taxon>Nematoda</taxon>
        <taxon>Chromadorea</taxon>
        <taxon>Rhabditida</taxon>
        <taxon>Spirurina</taxon>
        <taxon>Ascaridomorpha</taxon>
        <taxon>Ascaridoidea</taxon>
        <taxon>Anisakidae</taxon>
        <taxon>Anisakis</taxon>
        <taxon>Anisakis simplex complex</taxon>
    </lineage>
</organism>
<dbReference type="InterPro" id="IPR013087">
    <property type="entry name" value="Znf_C2H2_type"/>
</dbReference>
<feature type="compositionally biased region" description="Polar residues" evidence="2">
    <location>
        <begin position="299"/>
        <end position="312"/>
    </location>
</feature>
<accession>A0A158PNM1</accession>
<dbReference type="AlphaFoldDB" id="A0A158PNM1"/>
<feature type="compositionally biased region" description="Low complexity" evidence="2">
    <location>
        <begin position="39"/>
        <end position="54"/>
    </location>
</feature>
<dbReference type="Proteomes" id="UP000267096">
    <property type="component" value="Unassembled WGS sequence"/>
</dbReference>
<evidence type="ECO:0000256" key="1">
    <source>
        <dbReference type="PROSITE-ProRule" id="PRU00042"/>
    </source>
</evidence>
<dbReference type="GO" id="GO:0005634">
    <property type="term" value="C:nucleus"/>
    <property type="evidence" value="ECO:0007669"/>
    <property type="project" value="TreeGrafter"/>
</dbReference>
<evidence type="ECO:0000259" key="3">
    <source>
        <dbReference type="PROSITE" id="PS50157"/>
    </source>
</evidence>
<dbReference type="GO" id="GO:0008270">
    <property type="term" value="F:zinc ion binding"/>
    <property type="evidence" value="ECO:0007669"/>
    <property type="project" value="UniProtKB-KW"/>
</dbReference>
<feature type="compositionally biased region" description="Basic and acidic residues" evidence="2">
    <location>
        <begin position="188"/>
        <end position="203"/>
    </location>
</feature>
<feature type="compositionally biased region" description="Polar residues" evidence="2">
    <location>
        <begin position="15"/>
        <end position="24"/>
    </location>
</feature>
<feature type="region of interest" description="Disordered" evidence="2">
    <location>
        <begin position="153"/>
        <end position="175"/>
    </location>
</feature>
<dbReference type="PROSITE" id="PS50157">
    <property type="entry name" value="ZINC_FINGER_C2H2_2"/>
    <property type="match status" value="1"/>
</dbReference>
<dbReference type="Gene3D" id="3.30.160.60">
    <property type="entry name" value="Classic Zinc Finger"/>
    <property type="match status" value="1"/>
</dbReference>
<dbReference type="GO" id="GO:0006355">
    <property type="term" value="P:regulation of DNA-templated transcription"/>
    <property type="evidence" value="ECO:0007669"/>
    <property type="project" value="TreeGrafter"/>
</dbReference>
<evidence type="ECO:0000313" key="4">
    <source>
        <dbReference type="EMBL" id="VDK46056.1"/>
    </source>
</evidence>
<keyword evidence="1" id="KW-0862">Zinc</keyword>
<proteinExistence type="predicted"/>
<keyword evidence="5" id="KW-1185">Reference proteome</keyword>
<evidence type="ECO:0000313" key="5">
    <source>
        <dbReference type="Proteomes" id="UP000267096"/>
    </source>
</evidence>
<feature type="region of interest" description="Disordered" evidence="2">
    <location>
        <begin position="188"/>
        <end position="218"/>
    </location>
</feature>
<evidence type="ECO:0000256" key="2">
    <source>
        <dbReference type="SAM" id="MobiDB-lite"/>
    </source>
</evidence>
<feature type="region of interest" description="Disordered" evidence="2">
    <location>
        <begin position="15"/>
        <end position="54"/>
    </location>
</feature>
<feature type="region of interest" description="Disordered" evidence="2">
    <location>
        <begin position="292"/>
        <end position="421"/>
    </location>
</feature>
<dbReference type="SMART" id="SM00355">
    <property type="entry name" value="ZnF_C2H2"/>
    <property type="match status" value="2"/>
</dbReference>
<feature type="compositionally biased region" description="Polar residues" evidence="2">
    <location>
        <begin position="204"/>
        <end position="216"/>
    </location>
</feature>
<reference evidence="4 5" key="2">
    <citation type="submission" date="2018-11" db="EMBL/GenBank/DDBJ databases">
        <authorList>
            <consortium name="Pathogen Informatics"/>
        </authorList>
    </citation>
    <scope>NUCLEOTIDE SEQUENCE [LARGE SCALE GENOMIC DNA]</scope>
</reference>
<feature type="compositionally biased region" description="Polar residues" evidence="2">
    <location>
        <begin position="465"/>
        <end position="477"/>
    </location>
</feature>
<feature type="compositionally biased region" description="Polar residues" evidence="2">
    <location>
        <begin position="325"/>
        <end position="402"/>
    </location>
</feature>
<dbReference type="InterPro" id="IPR040436">
    <property type="entry name" value="Disconnected-like"/>
</dbReference>
<dbReference type="OrthoDB" id="10070972at2759"/>
<dbReference type="WBParaSite" id="ASIM_0001242801-mRNA-1">
    <property type="protein sequence ID" value="ASIM_0001242801-mRNA-1"/>
    <property type="gene ID" value="ASIM_0001242801"/>
</dbReference>
<name>A0A158PNM1_ANISI</name>
<feature type="domain" description="C2H2-type" evidence="3">
    <location>
        <begin position="249"/>
        <end position="277"/>
    </location>
</feature>
<reference evidence="6" key="1">
    <citation type="submission" date="2016-04" db="UniProtKB">
        <authorList>
            <consortium name="WormBaseParasite"/>
        </authorList>
    </citation>
    <scope>IDENTIFICATION</scope>
</reference>
<dbReference type="EMBL" id="UYRR01031113">
    <property type="protein sequence ID" value="VDK46056.1"/>
    <property type="molecule type" value="Genomic_DNA"/>
</dbReference>
<feature type="compositionally biased region" description="Low complexity" evidence="2">
    <location>
        <begin position="448"/>
        <end position="464"/>
    </location>
</feature>
<dbReference type="PANTHER" id="PTHR15021">
    <property type="entry name" value="DISCONNECTED-RELATED"/>
    <property type="match status" value="1"/>
</dbReference>
<dbReference type="PROSITE" id="PS00028">
    <property type="entry name" value="ZINC_FINGER_C2H2_1"/>
    <property type="match status" value="1"/>
</dbReference>
<sequence>MDSVPSTKLKNFSALSLSQSSAKRQSAFKVSTPPHDDNLQLSFSSKTKTSQKSLRTIRNLQDPKTGKQLTSWNCASVQCELQQMDRFVAVPSCSAIVDSLRNSLMPTMLQNCWPQIAQAPISPVPDATHSITTDATVSIAVPANLNQQHQNLCHTPRRPRSQASESTSGCDASANGDRLSVVDMLKDVDESSSHEKFRDDTKESSSLVDESPPSTTKKFEATILKPEIAEPKIKRNVLQSGKNTGKRRVQCMKCLKTFCDKGALKIHNSAVHLKEMHKCTVDGCEMMFSSRRSRNRHSANPNPKLHTSTPQRQFDGGFHGDGTHENSFTTAKSDSVSYGSSSAHCSPDVSTATISNSTRASQSPTCSEQSSMNISTATTRPTSNNKHVANKSESSSNHMVNNSSTSAGGGGTRKRKSERPVKLAVENDIKVLFESLPRNSEQSHLFAKPSTEAITPTTTASTKTSQRQNSEAPSPLDLTNTKMDLKQSTAAAFALDPTSEKVFISFSSLPLGIFAPSVRSSSVNALNPAIAEMVRLLQHAQQMSLGATNNVQHAQALPANFNLFQLIHEQNGNSGN</sequence>
<keyword evidence="1" id="KW-0863">Zinc-finger</keyword>
<evidence type="ECO:0000313" key="6">
    <source>
        <dbReference type="WBParaSite" id="ASIM_0001242801-mRNA-1"/>
    </source>
</evidence>